<evidence type="ECO:0000313" key="4">
    <source>
        <dbReference type="Proteomes" id="UP001262889"/>
    </source>
</evidence>
<proteinExistence type="inferred from homology"/>
<dbReference type="RefSeq" id="WP_311533163.1">
    <property type="nucleotide sequence ID" value="NZ_JAVRHQ010000001.1"/>
</dbReference>
<dbReference type="Gene3D" id="3.90.1200.10">
    <property type="match status" value="1"/>
</dbReference>
<sequence>MSVNKFSEIINAAGEAHGFSVKNTTPLSGGDINDVFLIETGSADKLVIKINDAARYPGMFEAEKAGLDALRKSGIIKVPKTLHRGEVEEQSYLILEFLEAGKKSSDFWKIFGKQMAELHKVSAENFGFETDNYIGSLPQYNSAENSAADFYVNQRLEPQFKMAKDRGYDLGNKDNFLKNCSGIIPDEAPALIHGDLWNGNYMTSTYGMPVLIDPAVAFAPREMDLAMMKLFGGFDARMFQAYHKHFPLAEGFEERVPLWQLYYLLVHLNIFGSRYKASVENILRRYR</sequence>
<dbReference type="PIRSF" id="PIRSF006221">
    <property type="entry name" value="Ketosamine-3-kinase"/>
    <property type="match status" value="1"/>
</dbReference>
<reference evidence="3 4" key="1">
    <citation type="submission" date="2023-09" db="EMBL/GenBank/DDBJ databases">
        <authorList>
            <person name="Rey-Velasco X."/>
        </authorList>
    </citation>
    <scope>NUCLEOTIDE SEQUENCE [LARGE SCALE GENOMIC DNA]</scope>
    <source>
        <strain evidence="3 4">F363</strain>
    </source>
</reference>
<keyword evidence="4" id="KW-1185">Reference proteome</keyword>
<organism evidence="3 4">
    <name type="scientific">Autumnicola tepida</name>
    <dbReference type="NCBI Taxonomy" id="3075595"/>
    <lineage>
        <taxon>Bacteria</taxon>
        <taxon>Pseudomonadati</taxon>
        <taxon>Bacteroidota</taxon>
        <taxon>Flavobacteriia</taxon>
        <taxon>Flavobacteriales</taxon>
        <taxon>Flavobacteriaceae</taxon>
        <taxon>Autumnicola</taxon>
    </lineage>
</organism>
<dbReference type="EMBL" id="JAVRHQ010000001">
    <property type="protein sequence ID" value="MDT0641473.1"/>
    <property type="molecule type" value="Genomic_DNA"/>
</dbReference>
<dbReference type="InterPro" id="IPR011009">
    <property type="entry name" value="Kinase-like_dom_sf"/>
</dbReference>
<evidence type="ECO:0000256" key="1">
    <source>
        <dbReference type="ARBA" id="ARBA00009460"/>
    </source>
</evidence>
<dbReference type="GO" id="GO:0016301">
    <property type="term" value="F:kinase activity"/>
    <property type="evidence" value="ECO:0007669"/>
    <property type="project" value="UniProtKB-KW"/>
</dbReference>
<comment type="similarity">
    <text evidence="1 2">Belongs to the fructosamine kinase family.</text>
</comment>
<dbReference type="Gene3D" id="3.30.200.20">
    <property type="entry name" value="Phosphorylase Kinase, domain 1"/>
    <property type="match status" value="1"/>
</dbReference>
<name>A0ABU3C5B2_9FLAO</name>
<gene>
    <name evidence="3" type="ORF">RM553_01390</name>
</gene>
<accession>A0ABU3C5B2</accession>
<dbReference type="Pfam" id="PF03881">
    <property type="entry name" value="Fructosamin_kin"/>
    <property type="match status" value="1"/>
</dbReference>
<dbReference type="Proteomes" id="UP001262889">
    <property type="component" value="Unassembled WGS sequence"/>
</dbReference>
<dbReference type="PANTHER" id="PTHR12149">
    <property type="entry name" value="FRUCTOSAMINE 3 KINASE-RELATED PROTEIN"/>
    <property type="match status" value="1"/>
</dbReference>
<comment type="caution">
    <text evidence="3">The sequence shown here is derived from an EMBL/GenBank/DDBJ whole genome shotgun (WGS) entry which is preliminary data.</text>
</comment>
<dbReference type="SUPFAM" id="SSF56112">
    <property type="entry name" value="Protein kinase-like (PK-like)"/>
    <property type="match status" value="1"/>
</dbReference>
<keyword evidence="2 3" id="KW-0418">Kinase</keyword>
<dbReference type="PANTHER" id="PTHR12149:SF8">
    <property type="entry name" value="PROTEIN-RIBULOSAMINE 3-KINASE"/>
    <property type="match status" value="1"/>
</dbReference>
<protein>
    <submittedName>
        <fullName evidence="3">Fructosamine kinase family protein</fullName>
    </submittedName>
</protein>
<evidence type="ECO:0000313" key="3">
    <source>
        <dbReference type="EMBL" id="MDT0641473.1"/>
    </source>
</evidence>
<keyword evidence="2" id="KW-0808">Transferase</keyword>
<dbReference type="InterPro" id="IPR016477">
    <property type="entry name" value="Fructo-/Ketosamine-3-kinase"/>
</dbReference>
<evidence type="ECO:0000256" key="2">
    <source>
        <dbReference type="PIRNR" id="PIRNR006221"/>
    </source>
</evidence>